<dbReference type="SUPFAM" id="SSF50978">
    <property type="entry name" value="WD40 repeat-like"/>
    <property type="match status" value="1"/>
</dbReference>
<dbReference type="InterPro" id="IPR019775">
    <property type="entry name" value="WD40_repeat_CS"/>
</dbReference>
<reference evidence="12" key="1">
    <citation type="submission" date="2022-06" db="EMBL/GenBank/DDBJ databases">
        <authorList>
            <consortium name="SYNGENTA / RWTH Aachen University"/>
        </authorList>
    </citation>
    <scope>NUCLEOTIDE SEQUENCE</scope>
</reference>
<dbReference type="PROSITE" id="PS50082">
    <property type="entry name" value="WD_REPEATS_2"/>
    <property type="match status" value="6"/>
</dbReference>
<name>A0AAV0B178_PHAPC</name>
<protein>
    <recommendedName>
        <fullName evidence="10">Peroxin-7</fullName>
    </recommendedName>
</protein>
<keyword evidence="8" id="KW-0576">Peroxisome</keyword>
<evidence type="ECO:0000256" key="4">
    <source>
        <dbReference type="ARBA" id="ARBA00022490"/>
    </source>
</evidence>
<feature type="repeat" description="WD" evidence="11">
    <location>
        <begin position="262"/>
        <end position="294"/>
    </location>
</feature>
<dbReference type="InterPro" id="IPR001680">
    <property type="entry name" value="WD40_rpt"/>
</dbReference>
<dbReference type="Proteomes" id="UP001153365">
    <property type="component" value="Unassembled WGS sequence"/>
</dbReference>
<dbReference type="EMBL" id="CALTRL010002281">
    <property type="protein sequence ID" value="CAH7675235.1"/>
    <property type="molecule type" value="Genomic_DNA"/>
</dbReference>
<evidence type="ECO:0000256" key="9">
    <source>
        <dbReference type="ARBA" id="ARBA00024017"/>
    </source>
</evidence>
<organism evidence="12 13">
    <name type="scientific">Phakopsora pachyrhizi</name>
    <name type="common">Asian soybean rust disease fungus</name>
    <dbReference type="NCBI Taxonomy" id="170000"/>
    <lineage>
        <taxon>Eukaryota</taxon>
        <taxon>Fungi</taxon>
        <taxon>Dikarya</taxon>
        <taxon>Basidiomycota</taxon>
        <taxon>Pucciniomycotina</taxon>
        <taxon>Pucciniomycetes</taxon>
        <taxon>Pucciniales</taxon>
        <taxon>Phakopsoraceae</taxon>
        <taxon>Phakopsora</taxon>
    </lineage>
</organism>
<dbReference type="InterPro" id="IPR044536">
    <property type="entry name" value="PEX7"/>
</dbReference>
<dbReference type="GO" id="GO:0005053">
    <property type="term" value="F:peroxisome matrix targeting signal-2 binding"/>
    <property type="evidence" value="ECO:0007669"/>
    <property type="project" value="InterPro"/>
</dbReference>
<dbReference type="GO" id="GO:0005829">
    <property type="term" value="C:cytosol"/>
    <property type="evidence" value="ECO:0007669"/>
    <property type="project" value="UniProtKB-SubCell"/>
</dbReference>
<dbReference type="Pfam" id="PF00400">
    <property type="entry name" value="WD40"/>
    <property type="match status" value="6"/>
</dbReference>
<dbReference type="PROSITE" id="PS51257">
    <property type="entry name" value="PROKAR_LIPOPROTEIN"/>
    <property type="match status" value="1"/>
</dbReference>
<evidence type="ECO:0000313" key="12">
    <source>
        <dbReference type="EMBL" id="CAH7675235.1"/>
    </source>
</evidence>
<evidence type="ECO:0000256" key="10">
    <source>
        <dbReference type="ARBA" id="ARBA00032565"/>
    </source>
</evidence>
<dbReference type="GO" id="GO:0016558">
    <property type="term" value="P:protein import into peroxisome matrix"/>
    <property type="evidence" value="ECO:0007669"/>
    <property type="project" value="InterPro"/>
</dbReference>
<sequence>MMNSKVIGSCQTPGFAGYSCEFSPFYKDKIAISTAANFGLVGNGRLHLLNVEKIFKNSDPNFKIEKTFDTQDGLYDLAWSEIHENQLVTGSGDGSIKLWDITLNEFPIQSWNEHKREVFCLDWNNLRKDLFVSSSWDNLVKIWNPMRSESILTIPAHESCVYSAKFSPSSPNTIATCSSDGTLKIWDTNLPSKTQPVLTILAHPAEVLSLDWNKYSSNQIATGSVDRTVKIHDLRMAVSSRSNVNSNESVVQDSSSSCVCNLIGHQYAIRKVAWSPHCQNEVASSGYDMTARVWLVPGALNQNSSNDLIQNRIDLIAQNGRPKTLHVAHREFVVGLAWSFFHPGIIATASWDQQVHLWSS</sequence>
<keyword evidence="13" id="KW-1185">Reference proteome</keyword>
<comment type="caution">
    <text evidence="12">The sequence shown here is derived from an EMBL/GenBank/DDBJ whole genome shotgun (WGS) entry which is preliminary data.</text>
</comment>
<dbReference type="InterPro" id="IPR020472">
    <property type="entry name" value="WD40_PAC1"/>
</dbReference>
<dbReference type="SMART" id="SM00320">
    <property type="entry name" value="WD40"/>
    <property type="match status" value="6"/>
</dbReference>
<comment type="subcellular location">
    <subcellularLocation>
        <location evidence="2">Cytoplasm</location>
        <location evidence="2">Cytosol</location>
    </subcellularLocation>
    <subcellularLocation>
        <location evidence="1">Peroxisome matrix</location>
    </subcellularLocation>
</comment>
<evidence type="ECO:0000256" key="3">
    <source>
        <dbReference type="ARBA" id="ARBA00022448"/>
    </source>
</evidence>
<feature type="repeat" description="WD" evidence="11">
    <location>
        <begin position="111"/>
        <end position="153"/>
    </location>
</feature>
<dbReference type="AlphaFoldDB" id="A0AAV0B178"/>
<accession>A0AAV0B178</accession>
<dbReference type="PANTHER" id="PTHR46027">
    <property type="entry name" value="PEROXISOMAL TARGETING SIGNAL 2 RECEPTOR"/>
    <property type="match status" value="1"/>
</dbReference>
<evidence type="ECO:0000256" key="8">
    <source>
        <dbReference type="ARBA" id="ARBA00023140"/>
    </source>
</evidence>
<feature type="repeat" description="WD" evidence="11">
    <location>
        <begin position="154"/>
        <end position="187"/>
    </location>
</feature>
<dbReference type="PANTHER" id="PTHR46027:SF1">
    <property type="entry name" value="PEROXISOMAL TARGETING SIGNAL 2 RECEPTOR"/>
    <property type="match status" value="1"/>
</dbReference>
<dbReference type="InterPro" id="IPR036322">
    <property type="entry name" value="WD40_repeat_dom_sf"/>
</dbReference>
<evidence type="ECO:0000256" key="2">
    <source>
        <dbReference type="ARBA" id="ARBA00004514"/>
    </source>
</evidence>
<evidence type="ECO:0000256" key="7">
    <source>
        <dbReference type="ARBA" id="ARBA00022927"/>
    </source>
</evidence>
<feature type="repeat" description="WD" evidence="11">
    <location>
        <begin position="326"/>
        <end position="360"/>
    </location>
</feature>
<dbReference type="PRINTS" id="PR00320">
    <property type="entry name" value="GPROTEINBRPT"/>
</dbReference>
<comment type="similarity">
    <text evidence="9">Belongs to the WD repeat peroxin-7 family.</text>
</comment>
<dbReference type="PROSITE" id="PS50294">
    <property type="entry name" value="WD_REPEATS_REGION"/>
    <property type="match status" value="3"/>
</dbReference>
<keyword evidence="6" id="KW-0677">Repeat</keyword>
<proteinExistence type="inferred from homology"/>
<dbReference type="PROSITE" id="PS00678">
    <property type="entry name" value="WD_REPEATS_1"/>
    <property type="match status" value="1"/>
</dbReference>
<keyword evidence="4" id="KW-0963">Cytoplasm</keyword>
<keyword evidence="12" id="KW-0675">Receptor</keyword>
<evidence type="ECO:0000256" key="6">
    <source>
        <dbReference type="ARBA" id="ARBA00022737"/>
    </source>
</evidence>
<dbReference type="InterPro" id="IPR015943">
    <property type="entry name" value="WD40/YVTN_repeat-like_dom_sf"/>
</dbReference>
<keyword evidence="7" id="KW-0653">Protein transport</keyword>
<keyword evidence="5 11" id="KW-0853">WD repeat</keyword>
<feature type="repeat" description="WD" evidence="11">
    <location>
        <begin position="200"/>
        <end position="242"/>
    </location>
</feature>
<keyword evidence="3" id="KW-0813">Transport</keyword>
<feature type="repeat" description="WD" evidence="11">
    <location>
        <begin position="87"/>
        <end position="101"/>
    </location>
</feature>
<dbReference type="GO" id="GO:0005782">
    <property type="term" value="C:peroxisomal matrix"/>
    <property type="evidence" value="ECO:0007669"/>
    <property type="project" value="UniProtKB-SubCell"/>
</dbReference>
<gene>
    <name evidence="12" type="ORF">PPACK8108_LOCUS10219</name>
</gene>
<dbReference type="Gene3D" id="2.130.10.10">
    <property type="entry name" value="YVTN repeat-like/Quinoprotein amine dehydrogenase"/>
    <property type="match status" value="1"/>
</dbReference>
<evidence type="ECO:0000256" key="1">
    <source>
        <dbReference type="ARBA" id="ARBA00004253"/>
    </source>
</evidence>
<evidence type="ECO:0000313" key="13">
    <source>
        <dbReference type="Proteomes" id="UP001153365"/>
    </source>
</evidence>
<evidence type="ECO:0000256" key="5">
    <source>
        <dbReference type="ARBA" id="ARBA00022574"/>
    </source>
</evidence>
<evidence type="ECO:0000256" key="11">
    <source>
        <dbReference type="PROSITE-ProRule" id="PRU00221"/>
    </source>
</evidence>